<evidence type="ECO:0000256" key="4">
    <source>
        <dbReference type="ARBA" id="ARBA00022525"/>
    </source>
</evidence>
<feature type="binding site" evidence="20">
    <location>
        <position position="161"/>
    </location>
    <ligand>
        <name>[4Fe-4S] cluster</name>
        <dbReference type="ChEBI" id="CHEBI:49883"/>
    </ligand>
</feature>
<evidence type="ECO:0000256" key="3">
    <source>
        <dbReference type="ARBA" id="ARBA00022485"/>
    </source>
</evidence>
<dbReference type="GO" id="GO:0070182">
    <property type="term" value="F:DNA polymerase binding"/>
    <property type="evidence" value="ECO:0007669"/>
    <property type="project" value="TreeGrafter"/>
</dbReference>
<keyword evidence="4" id="KW-0964">Secreted</keyword>
<dbReference type="CDD" id="cd18788">
    <property type="entry name" value="SF2_C_XPD"/>
    <property type="match status" value="1"/>
</dbReference>
<keyword evidence="25" id="KW-1185">Reference proteome</keyword>
<dbReference type="GO" id="GO:0090657">
    <property type="term" value="P:telomeric loop disassembly"/>
    <property type="evidence" value="ECO:0007669"/>
    <property type="project" value="TreeGrafter"/>
</dbReference>
<dbReference type="SMART" id="SM00488">
    <property type="entry name" value="DEXDc2"/>
    <property type="match status" value="1"/>
</dbReference>
<dbReference type="InterPro" id="IPR006555">
    <property type="entry name" value="ATP-dep_Helicase_C"/>
</dbReference>
<dbReference type="FunFam" id="3.40.50.300:FF:000431">
    <property type="entry name" value="Regulator of telomere elongation helicase 1"/>
    <property type="match status" value="1"/>
</dbReference>
<dbReference type="GO" id="GO:0016020">
    <property type="term" value="C:membrane"/>
    <property type="evidence" value="ECO:0007669"/>
    <property type="project" value="InterPro"/>
</dbReference>
<dbReference type="Gene3D" id="2.10.90.10">
    <property type="entry name" value="Cystine-knot cytokines"/>
    <property type="match status" value="1"/>
</dbReference>
<evidence type="ECO:0000256" key="9">
    <source>
        <dbReference type="ARBA" id="ARBA00022801"/>
    </source>
</evidence>
<dbReference type="GO" id="GO:0046872">
    <property type="term" value="F:metal ion binding"/>
    <property type="evidence" value="ECO:0007669"/>
    <property type="project" value="UniProtKB-UniRule"/>
</dbReference>
<organism evidence="24 25">
    <name type="scientific">Aquatica leii</name>
    <dbReference type="NCBI Taxonomy" id="1421715"/>
    <lineage>
        <taxon>Eukaryota</taxon>
        <taxon>Metazoa</taxon>
        <taxon>Ecdysozoa</taxon>
        <taxon>Arthropoda</taxon>
        <taxon>Hexapoda</taxon>
        <taxon>Insecta</taxon>
        <taxon>Pterygota</taxon>
        <taxon>Neoptera</taxon>
        <taxon>Endopterygota</taxon>
        <taxon>Coleoptera</taxon>
        <taxon>Polyphaga</taxon>
        <taxon>Elateriformia</taxon>
        <taxon>Elateroidea</taxon>
        <taxon>Lampyridae</taxon>
        <taxon>Luciolinae</taxon>
        <taxon>Aquatica</taxon>
    </lineage>
</organism>
<dbReference type="InterPro" id="IPR030845">
    <property type="entry name" value="RTEL1"/>
</dbReference>
<dbReference type="InterPro" id="IPR057498">
    <property type="entry name" value="Rtel1_ARCH"/>
</dbReference>
<dbReference type="GO" id="GO:0016818">
    <property type="term" value="F:hydrolase activity, acting on acid anhydrides, in phosphorus-containing anhydrides"/>
    <property type="evidence" value="ECO:0007669"/>
    <property type="project" value="InterPro"/>
</dbReference>
<evidence type="ECO:0000313" key="24">
    <source>
        <dbReference type="EMBL" id="KAK4886994.1"/>
    </source>
</evidence>
<accession>A0AAN7SM76</accession>
<dbReference type="SMART" id="SM00141">
    <property type="entry name" value="PDGF"/>
    <property type="match status" value="1"/>
</dbReference>
<dbReference type="InterPro" id="IPR006554">
    <property type="entry name" value="Helicase-like_DEXD_c2"/>
</dbReference>
<dbReference type="GO" id="GO:0008083">
    <property type="term" value="F:growth factor activity"/>
    <property type="evidence" value="ECO:0007669"/>
    <property type="project" value="InterPro"/>
</dbReference>
<feature type="binding site" evidence="20">
    <location>
        <position position="170"/>
    </location>
    <ligand>
        <name>[4Fe-4S] cluster</name>
        <dbReference type="ChEBI" id="CHEBI:49883"/>
    </ligand>
</feature>
<evidence type="ECO:0000256" key="21">
    <source>
        <dbReference type="SAM" id="MobiDB-lite"/>
    </source>
</evidence>
<evidence type="ECO:0000256" key="20">
    <source>
        <dbReference type="HAMAP-Rule" id="MF_03065"/>
    </source>
</evidence>
<evidence type="ECO:0000256" key="13">
    <source>
        <dbReference type="ARBA" id="ARBA00023014"/>
    </source>
</evidence>
<evidence type="ECO:0000256" key="1">
    <source>
        <dbReference type="ARBA" id="ARBA00004123"/>
    </source>
</evidence>
<dbReference type="GO" id="GO:0006260">
    <property type="term" value="P:DNA replication"/>
    <property type="evidence" value="ECO:0007669"/>
    <property type="project" value="InterPro"/>
</dbReference>
<dbReference type="EC" id="5.6.2.-" evidence="20"/>
<dbReference type="GO" id="GO:0005524">
    <property type="term" value="F:ATP binding"/>
    <property type="evidence" value="ECO:0007669"/>
    <property type="project" value="UniProtKB-UniRule"/>
</dbReference>
<comment type="caution">
    <text evidence="24">The sequence shown here is derived from an EMBL/GenBank/DDBJ whole genome shotgun (WGS) entry which is preliminary data.</text>
</comment>
<dbReference type="InterPro" id="IPR000072">
    <property type="entry name" value="PDGF/VEGF_dom"/>
</dbReference>
<dbReference type="InterPro" id="IPR004153">
    <property type="entry name" value="CXCXC_repeat"/>
</dbReference>
<evidence type="ECO:0000256" key="17">
    <source>
        <dbReference type="ARBA" id="ARBA00023242"/>
    </source>
</evidence>
<dbReference type="GO" id="GO:0006281">
    <property type="term" value="P:DNA repair"/>
    <property type="evidence" value="ECO:0007669"/>
    <property type="project" value="UniProtKB-UniRule"/>
</dbReference>
<evidence type="ECO:0000256" key="15">
    <source>
        <dbReference type="ARBA" id="ARBA00023204"/>
    </source>
</evidence>
<dbReference type="GO" id="GO:0003678">
    <property type="term" value="F:DNA helicase activity"/>
    <property type="evidence" value="ECO:0007669"/>
    <property type="project" value="UniProtKB-UniRule"/>
</dbReference>
<dbReference type="Gene3D" id="3.40.50.300">
    <property type="entry name" value="P-loop containing nucleotide triphosphate hydrolases"/>
    <property type="match status" value="2"/>
</dbReference>
<evidence type="ECO:0000256" key="6">
    <source>
        <dbReference type="ARBA" id="ARBA00022729"/>
    </source>
</evidence>
<dbReference type="InterPro" id="IPR029034">
    <property type="entry name" value="Cystine-knot_cytokine"/>
</dbReference>
<dbReference type="InterPro" id="IPR010614">
    <property type="entry name" value="RAD3-like_helicase_DEAD"/>
</dbReference>
<comment type="function">
    <text evidence="20">A probable ATP-dependent DNA helicase implicated in DNA repair and the maintenance of genomic stability. Acts as an anti-recombinase to counteract toxic recombination and limit crossover during meiosis. Regulates meiotic recombination and crossover homeostasis by physically dissociating strand invasion events and thereby promotes noncrossover repair by meiotic synthesis dependent strand annealing (SDSA) as well as disassembly of D loop recombination intermediates.</text>
</comment>
<evidence type="ECO:0000256" key="5">
    <source>
        <dbReference type="ARBA" id="ARBA00022723"/>
    </source>
</evidence>
<keyword evidence="5 20" id="KW-0479">Metal-binding</keyword>
<dbReference type="GO" id="GO:0045910">
    <property type="term" value="P:negative regulation of DNA recombination"/>
    <property type="evidence" value="ECO:0007669"/>
    <property type="project" value="TreeGrafter"/>
</dbReference>
<dbReference type="GO" id="GO:0005576">
    <property type="term" value="C:extracellular region"/>
    <property type="evidence" value="ECO:0007669"/>
    <property type="project" value="UniProtKB-SubCell"/>
</dbReference>
<dbReference type="Pfam" id="PF23109">
    <property type="entry name" value="ARCH_RTEL1"/>
    <property type="match status" value="1"/>
</dbReference>
<comment type="subcellular location">
    <subcellularLocation>
        <location evidence="1 20">Nucleus</location>
    </subcellularLocation>
    <subcellularLocation>
        <location evidence="2">Secreted</location>
    </subcellularLocation>
</comment>
<evidence type="ECO:0000256" key="14">
    <source>
        <dbReference type="ARBA" id="ARBA00023125"/>
    </source>
</evidence>
<evidence type="ECO:0000256" key="8">
    <source>
        <dbReference type="ARBA" id="ARBA00022763"/>
    </source>
</evidence>
<feature type="region of interest" description="Disordered" evidence="21">
    <location>
        <begin position="777"/>
        <end position="805"/>
    </location>
</feature>
<dbReference type="Proteomes" id="UP001353858">
    <property type="component" value="Unassembled WGS sequence"/>
</dbReference>
<evidence type="ECO:0000313" key="25">
    <source>
        <dbReference type="Proteomes" id="UP001353858"/>
    </source>
</evidence>
<keyword evidence="10 20" id="KW-0347">Helicase</keyword>
<keyword evidence="12 20" id="KW-0408">Iron</keyword>
<evidence type="ECO:0000256" key="2">
    <source>
        <dbReference type="ARBA" id="ARBA00004613"/>
    </source>
</evidence>
<keyword evidence="17 20" id="KW-0539">Nucleus</keyword>
<dbReference type="Pfam" id="PF23116">
    <property type="entry name" value="HHD_RTEL1"/>
    <property type="match status" value="1"/>
</dbReference>
<dbReference type="GO" id="GO:0005634">
    <property type="term" value="C:nucleus"/>
    <property type="evidence" value="ECO:0007669"/>
    <property type="project" value="UniProtKB-SubCell"/>
</dbReference>
<dbReference type="InterPro" id="IPR027417">
    <property type="entry name" value="P-loop_NTPase"/>
</dbReference>
<feature type="binding site" evidence="20">
    <location>
        <position position="206"/>
    </location>
    <ligand>
        <name>[4Fe-4S] cluster</name>
        <dbReference type="ChEBI" id="CHEBI:49883"/>
    </ligand>
</feature>
<dbReference type="SUPFAM" id="SSF57501">
    <property type="entry name" value="Cystine-knot cytokines"/>
    <property type="match status" value="1"/>
</dbReference>
<dbReference type="NCBIfam" id="TIGR00604">
    <property type="entry name" value="rad3"/>
    <property type="match status" value="1"/>
</dbReference>
<dbReference type="GO" id="GO:0010569">
    <property type="term" value="P:regulation of double-strand break repair via homologous recombination"/>
    <property type="evidence" value="ECO:0007669"/>
    <property type="project" value="UniProtKB-UniRule"/>
</dbReference>
<evidence type="ECO:0000256" key="7">
    <source>
        <dbReference type="ARBA" id="ARBA00022741"/>
    </source>
</evidence>
<proteinExistence type="inferred from homology"/>
<dbReference type="Pfam" id="PF03128">
    <property type="entry name" value="CXCXC"/>
    <property type="match status" value="1"/>
</dbReference>
<evidence type="ECO:0000256" key="12">
    <source>
        <dbReference type="ARBA" id="ARBA00023004"/>
    </source>
</evidence>
<dbReference type="InterPro" id="IPR045028">
    <property type="entry name" value="DinG/Rad3-like"/>
</dbReference>
<evidence type="ECO:0000256" key="19">
    <source>
        <dbReference type="ARBA" id="ARBA00073810"/>
    </source>
</evidence>
<dbReference type="GO" id="GO:1904430">
    <property type="term" value="P:negative regulation of t-circle formation"/>
    <property type="evidence" value="ECO:0007669"/>
    <property type="project" value="TreeGrafter"/>
</dbReference>
<evidence type="ECO:0000256" key="16">
    <source>
        <dbReference type="ARBA" id="ARBA00023235"/>
    </source>
</evidence>
<keyword evidence="11 20" id="KW-0067">ATP-binding</keyword>
<dbReference type="Pfam" id="PF06733">
    <property type="entry name" value="DEAD_2"/>
    <property type="match status" value="1"/>
</dbReference>
<evidence type="ECO:0000256" key="18">
    <source>
        <dbReference type="ARBA" id="ARBA00049360"/>
    </source>
</evidence>
<evidence type="ECO:0000256" key="10">
    <source>
        <dbReference type="ARBA" id="ARBA00022806"/>
    </source>
</evidence>
<gene>
    <name evidence="24" type="ORF">RN001_003265</name>
</gene>
<keyword evidence="8 20" id="KW-0227">DNA damage</keyword>
<evidence type="ECO:0000256" key="11">
    <source>
        <dbReference type="ARBA" id="ARBA00022840"/>
    </source>
</evidence>
<name>A0AAN7SM76_9COLE</name>
<feature type="domain" description="Helicase ATP-binding" evidence="23">
    <location>
        <begin position="7"/>
        <end position="314"/>
    </location>
</feature>
<dbReference type="AlphaFoldDB" id="A0AAN7SM76"/>
<feature type="compositionally biased region" description="Low complexity" evidence="21">
    <location>
        <begin position="777"/>
        <end position="790"/>
    </location>
</feature>
<sequence length="1132" mass="129050">MSSLVIRGIPISFPFEPYELQKDYMEKVIECLQNETNGVLESPTGTGKTMSLLCASLAWLTVKRALYQAERRLHSSENEDFLNTMKQDLNNKVGNNGKKFLGMPTIIYASRTHSQISQAMQELKKTAYSHMKAIVIGSRELLCIHPDIIKEEDQATKIHLCQAKMQTRSCNFYNNVDKMLANPLMSELDVVDIEDIVTYGKKHSFCPYFMAKELKQQADIIFMPYNYLLDPRTRKTVGVELSNNVIILDEAHNIERICEDSASLVLTSADITLCIAEITDVMKAMTSEASFNSGSPKDFTAEELCILKQFLLDFEKAVDQVELKNNNDYGGTTFEGGYIFELLKKAGIEYENSRIISNLIEKVVQFLSVAPNDGPFQRKGKGIESFDLLLTLVYGNPYPSFKEKINKCYRVHVVDEEPKKTLGSSWFSKQSTTSYKNGGKKLNFWCFNPGFGMSTLMDTEVRSIILTSGTLAPLKPLVSELEIPLPVQLENPHIVKENQIYVRILDKGPDGVELNSNYRNRDNPEYLSSLGRTILNLSRIIPNGMLIFFPSYPLMQKCQEHWQEQGIWDSIYIQKKIYVEPKRKEAFNTVMIDYYSKVSDPNEKGAIFMGVCRGKISEGLDFADANGRAVLITGLPYAPLKDPRVVLKKKYLDVCKTTNKEMVSGEDWYTLDATRAVNQAIGRVIRHQHDYGAIILLDSRFGSWRIKSQMSRWLRDHVKNVRFFGEIIKDLKEFFRNAEQTLPQAKPFAIKLNENKNLDMNNISITKSGFFDFSTSSVSLSSNNSSSSESRYTERPRSRRVKRKRITISTNQDSSSVLDVPSTDSKEYMAMVKKGLTQNQCTIFINALSSYKGNADFQELTSQLDLIFKQHYNVSSLSVGMNVYFYGVLLIFQLTLMSSVLSRKLQKKSKLSENNHVLEKDKLITARLPVMETFFNKHPGAIHRRIKTQVDPVEESCQSSNFKNEFNTLRQRIKCEPRDSVVDLISPHGAILTPNAVIVKRCGGMCNGFKRCLPVQTKEIKFYIKTIKNNQIHCSSISVIEDVKCRCNCMQTANDCNKLQNYNKDKCSCICRNQIEYNNCINSQNENMIWDENTCSCVCQQNKSCTTGTYWKESECRCIKQTVQNSKKKLLL</sequence>
<dbReference type="PROSITE" id="PS51193">
    <property type="entry name" value="HELICASE_ATP_BIND_2"/>
    <property type="match status" value="1"/>
</dbReference>
<dbReference type="PROSITE" id="PS50278">
    <property type="entry name" value="PDGF_2"/>
    <property type="match status" value="1"/>
</dbReference>
<dbReference type="GO" id="GO:0006310">
    <property type="term" value="P:DNA recombination"/>
    <property type="evidence" value="ECO:0007669"/>
    <property type="project" value="InterPro"/>
</dbReference>
<keyword evidence="7 20" id="KW-0547">Nucleotide-binding</keyword>
<feature type="domain" description="Platelet-derived growth factor (PDGF) family profile" evidence="22">
    <location>
        <begin position="958"/>
        <end position="1052"/>
    </location>
</feature>
<dbReference type="EMBL" id="JARPUR010000001">
    <property type="protein sequence ID" value="KAK4886994.1"/>
    <property type="molecule type" value="Genomic_DNA"/>
</dbReference>
<comment type="similarity">
    <text evidence="20">Belongs to the helicase family. RAD3/XPD subfamily.</text>
</comment>
<protein>
    <recommendedName>
        <fullName evidence="19 20">Regulator of telomere elongation helicase 1 homolog</fullName>
        <ecNumber evidence="20">5.6.2.-</ecNumber>
    </recommendedName>
</protein>
<keyword evidence="9 20" id="KW-0378">Hydrolase</keyword>
<dbReference type="Pfam" id="PF13307">
    <property type="entry name" value="Helicase_C_2"/>
    <property type="match status" value="1"/>
</dbReference>
<comment type="catalytic activity">
    <reaction evidence="18 20">
        <text>ATP + H2O = ADP + phosphate + H(+)</text>
        <dbReference type="Rhea" id="RHEA:13065"/>
        <dbReference type="ChEBI" id="CHEBI:15377"/>
        <dbReference type="ChEBI" id="CHEBI:15378"/>
        <dbReference type="ChEBI" id="CHEBI:30616"/>
        <dbReference type="ChEBI" id="CHEBI:43474"/>
        <dbReference type="ChEBI" id="CHEBI:456216"/>
    </reaction>
</comment>
<dbReference type="InterPro" id="IPR013020">
    <property type="entry name" value="Rad3/Chl1-like"/>
</dbReference>
<dbReference type="PANTHER" id="PTHR11472:SF34">
    <property type="entry name" value="REGULATOR OF TELOMERE ELONGATION HELICASE 1"/>
    <property type="match status" value="1"/>
</dbReference>
<keyword evidence="16 20" id="KW-0413">Isomerase</keyword>
<dbReference type="SMART" id="SM00491">
    <property type="entry name" value="HELICc2"/>
    <property type="match status" value="1"/>
</dbReference>
<keyword evidence="15 20" id="KW-0234">DNA repair</keyword>
<keyword evidence="13 20" id="KW-0411">Iron-sulfur</keyword>
<evidence type="ECO:0000259" key="22">
    <source>
        <dbReference type="PROSITE" id="PS50278"/>
    </source>
</evidence>
<dbReference type="HAMAP" id="MF_03065">
    <property type="entry name" value="RTEL1"/>
    <property type="match status" value="1"/>
</dbReference>
<dbReference type="SUPFAM" id="SSF52540">
    <property type="entry name" value="P-loop containing nucleoside triphosphate hydrolases"/>
    <property type="match status" value="1"/>
</dbReference>
<keyword evidence="3 20" id="KW-0004">4Fe-4S</keyword>
<dbReference type="GO" id="GO:0051539">
    <property type="term" value="F:4 iron, 4 sulfur cluster binding"/>
    <property type="evidence" value="ECO:0007669"/>
    <property type="project" value="UniProtKB-UniRule"/>
</dbReference>
<keyword evidence="14 20" id="KW-0238">DNA-binding</keyword>
<reference evidence="25" key="1">
    <citation type="submission" date="2023-01" db="EMBL/GenBank/DDBJ databases">
        <title>Key to firefly adult light organ development and bioluminescence: homeobox transcription factors regulate luciferase expression and transportation to peroxisome.</title>
        <authorList>
            <person name="Fu X."/>
        </authorList>
    </citation>
    <scope>NUCLEOTIDE SEQUENCE [LARGE SCALE GENOMIC DNA]</scope>
</reference>
<evidence type="ECO:0000259" key="23">
    <source>
        <dbReference type="PROSITE" id="PS51193"/>
    </source>
</evidence>
<dbReference type="PANTHER" id="PTHR11472">
    <property type="entry name" value="DNA REPAIR DEAD HELICASE RAD3/XP-D SUBFAMILY MEMBER"/>
    <property type="match status" value="1"/>
</dbReference>
<keyword evidence="6" id="KW-0732">Signal</keyword>
<dbReference type="GO" id="GO:0003677">
    <property type="term" value="F:DNA binding"/>
    <property type="evidence" value="ECO:0007669"/>
    <property type="project" value="UniProtKB-UniRule"/>
</dbReference>
<dbReference type="InterPro" id="IPR014013">
    <property type="entry name" value="Helic_SF1/SF2_ATP-bd_DinG/Rad3"/>
</dbReference>
<feature type="binding site" evidence="20">
    <location>
        <position position="143"/>
    </location>
    <ligand>
        <name>[4Fe-4S] cluster</name>
        <dbReference type="ChEBI" id="CHEBI:49883"/>
    </ligand>
</feature>